<dbReference type="RefSeq" id="XP_055887967.1">
    <property type="nucleotide sequence ID" value="XM_056031992.1"/>
</dbReference>
<dbReference type="SUPFAM" id="SSF57924">
    <property type="entry name" value="Inhibitor of apoptosis (IAP) repeat"/>
    <property type="match status" value="2"/>
</dbReference>
<dbReference type="SMART" id="SM00238">
    <property type="entry name" value="BIR"/>
    <property type="match status" value="1"/>
</dbReference>
<keyword evidence="3 5" id="KW-0863">Zinc-finger</keyword>
<evidence type="ECO:0000256" key="3">
    <source>
        <dbReference type="ARBA" id="ARBA00022771"/>
    </source>
</evidence>
<reference evidence="9" key="1">
    <citation type="submission" date="2025-08" db="UniProtKB">
        <authorList>
            <consortium name="RefSeq"/>
        </authorList>
    </citation>
    <scope>IDENTIFICATION</scope>
</reference>
<evidence type="ECO:0000313" key="9">
    <source>
        <dbReference type="RefSeq" id="XP_055887967.1"/>
    </source>
</evidence>
<feature type="region of interest" description="Disordered" evidence="6">
    <location>
        <begin position="379"/>
        <end position="398"/>
    </location>
</feature>
<dbReference type="Gene3D" id="1.10.1170.10">
    <property type="entry name" value="Inhibitor Of Apoptosis Protein (2mihbC-IAP-1), Chain A"/>
    <property type="match status" value="1"/>
</dbReference>
<dbReference type="Pfam" id="PF00653">
    <property type="entry name" value="BIR"/>
    <property type="match status" value="1"/>
</dbReference>
<dbReference type="GO" id="GO:0008270">
    <property type="term" value="F:zinc ion binding"/>
    <property type="evidence" value="ECO:0007669"/>
    <property type="project" value="UniProtKB-KW"/>
</dbReference>
<keyword evidence="2" id="KW-0479">Metal-binding</keyword>
<dbReference type="InterPro" id="IPR001841">
    <property type="entry name" value="Znf_RING"/>
</dbReference>
<evidence type="ECO:0000256" key="1">
    <source>
        <dbReference type="ARBA" id="ARBA00006672"/>
    </source>
</evidence>
<dbReference type="PROSITE" id="PS50089">
    <property type="entry name" value="ZF_RING_2"/>
    <property type="match status" value="1"/>
</dbReference>
<dbReference type="GeneID" id="129926643"/>
<dbReference type="InterPro" id="IPR001370">
    <property type="entry name" value="BIR_rpt"/>
</dbReference>
<dbReference type="Proteomes" id="UP001165740">
    <property type="component" value="Chromosome 6"/>
</dbReference>
<protein>
    <submittedName>
        <fullName evidence="9">Baculoviral IAP repeat-containing protein 3-like</fullName>
    </submittedName>
</protein>
<keyword evidence="8" id="KW-1185">Reference proteome</keyword>
<dbReference type="AlphaFoldDB" id="A0A9W3AKY6"/>
<dbReference type="InterPro" id="IPR013083">
    <property type="entry name" value="Znf_RING/FYVE/PHD"/>
</dbReference>
<dbReference type="GO" id="GO:0005634">
    <property type="term" value="C:nucleus"/>
    <property type="evidence" value="ECO:0007669"/>
    <property type="project" value="TreeGrafter"/>
</dbReference>
<feature type="domain" description="RING-type" evidence="7">
    <location>
        <begin position="593"/>
        <end position="627"/>
    </location>
</feature>
<name>A0A9W3AKY6_BIOGL</name>
<evidence type="ECO:0000256" key="5">
    <source>
        <dbReference type="PROSITE-ProRule" id="PRU00175"/>
    </source>
</evidence>
<evidence type="ECO:0000259" key="7">
    <source>
        <dbReference type="PROSITE" id="PS50089"/>
    </source>
</evidence>
<dbReference type="PROSITE" id="PS50143">
    <property type="entry name" value="BIR_REPEAT_2"/>
    <property type="match status" value="2"/>
</dbReference>
<dbReference type="OrthoDB" id="6045235at2759"/>
<dbReference type="GO" id="GO:0005737">
    <property type="term" value="C:cytoplasm"/>
    <property type="evidence" value="ECO:0007669"/>
    <property type="project" value="TreeGrafter"/>
</dbReference>
<dbReference type="Gene3D" id="3.30.40.10">
    <property type="entry name" value="Zinc/RING finger domain, C3HC4 (zinc finger)"/>
    <property type="match status" value="1"/>
</dbReference>
<feature type="compositionally biased region" description="Polar residues" evidence="6">
    <location>
        <begin position="379"/>
        <end position="395"/>
    </location>
</feature>
<dbReference type="InterPro" id="IPR050784">
    <property type="entry name" value="IAP"/>
</dbReference>
<evidence type="ECO:0000256" key="2">
    <source>
        <dbReference type="ARBA" id="ARBA00022723"/>
    </source>
</evidence>
<evidence type="ECO:0000256" key="4">
    <source>
        <dbReference type="ARBA" id="ARBA00022833"/>
    </source>
</evidence>
<dbReference type="FunFam" id="1.10.1170.10:FF:000002">
    <property type="entry name" value="Baculoviral IAP repeat containing 7"/>
    <property type="match status" value="1"/>
</dbReference>
<dbReference type="Pfam" id="PF13920">
    <property type="entry name" value="zf-C3HC4_3"/>
    <property type="match status" value="1"/>
</dbReference>
<organism evidence="8 9">
    <name type="scientific">Biomphalaria glabrata</name>
    <name type="common">Bloodfluke planorb</name>
    <name type="synonym">Freshwater snail</name>
    <dbReference type="NCBI Taxonomy" id="6526"/>
    <lineage>
        <taxon>Eukaryota</taxon>
        <taxon>Metazoa</taxon>
        <taxon>Spiralia</taxon>
        <taxon>Lophotrochozoa</taxon>
        <taxon>Mollusca</taxon>
        <taxon>Gastropoda</taxon>
        <taxon>Heterobranchia</taxon>
        <taxon>Euthyneura</taxon>
        <taxon>Panpulmonata</taxon>
        <taxon>Hygrophila</taxon>
        <taxon>Lymnaeoidea</taxon>
        <taxon>Planorbidae</taxon>
        <taxon>Biomphalaria</taxon>
    </lineage>
</organism>
<dbReference type="PANTHER" id="PTHR10044:SF139">
    <property type="entry name" value="DEATH-ASSOCIATED INHIBITOR OF APOPTOSIS 2"/>
    <property type="match status" value="1"/>
</dbReference>
<sequence>MWVFYIHVMGNSLLLNKKKETLSVWLLLLGTPSTGLAELVKMAIVYPLVVIICMVISSLDDENETKILRKHVEDLTCTKTVPRCSPNFHQIIRSVVRFTASLTKINPIIENLLFKKAKEGLTSFWARVDPLSDKLNPICVHETSQHKEKSYPWDTKILIKCIPGQMLFLCSIKPQMVNETIETLTSLENNAEIIGFEEEQRTFKSTEKSSIDVGLIATFLCLVFCLRQCEITVNLKMKQSKMERISLRVTPNFKHSLEDVLTSFNESDFVNTEHTKISRCLTFPTAIPDSSKLVVYPASAVSLLASYRPLMYMELPNSVFFVQLSAHGFRYPGTGSSVLCVGCENSVDLSLFTSDPSCAIYHKPGCQFVKVGTIETASTHSRGGTQSESTLSSEASRGIEHTSLEASQSFSETSSVLQSPAYPVYRDSKKRLESFVNWSTDHVHSINDLVNEGFFYAGYSDCVRCFQCGLGLKSWRPGDSIRTEHERFRPSCAFLKTQISHKPRSNIHNEQSQMSRVQSTMASSATCGTDKTKDNENTEDLAHIAVQQQQIEEIQIAAASEEKTTEGCIKSQEAISQKLLQRENEALKQQMKCKSCQTADVQDLFLPCGHMSTCKQCSNKFSQCPACGKRILGTVNVYFA</sequence>
<accession>A0A9W3AKY6</accession>
<gene>
    <name evidence="9" type="primary">LOC129926643</name>
</gene>
<dbReference type="PANTHER" id="PTHR10044">
    <property type="entry name" value="INHIBITOR OF APOPTOSIS"/>
    <property type="match status" value="1"/>
</dbReference>
<dbReference type="GO" id="GO:0051726">
    <property type="term" value="P:regulation of cell cycle"/>
    <property type="evidence" value="ECO:0007669"/>
    <property type="project" value="TreeGrafter"/>
</dbReference>
<keyword evidence="4" id="KW-0862">Zinc</keyword>
<proteinExistence type="inferred from homology"/>
<comment type="similarity">
    <text evidence="1">Belongs to the IAP family.</text>
</comment>
<evidence type="ECO:0000256" key="6">
    <source>
        <dbReference type="SAM" id="MobiDB-lite"/>
    </source>
</evidence>
<dbReference type="CDD" id="cd00022">
    <property type="entry name" value="BIR"/>
    <property type="match status" value="1"/>
</dbReference>
<evidence type="ECO:0000313" key="8">
    <source>
        <dbReference type="Proteomes" id="UP001165740"/>
    </source>
</evidence>